<reference evidence="2 3" key="1">
    <citation type="submission" date="2016-01" db="EMBL/GenBank/DDBJ databases">
        <title>Draft Genome Sequences of Seven Thermophilic Sporeformers Isolated from Foods.</title>
        <authorList>
            <person name="Berendsen E.M."/>
            <person name="Wells-Bennik M.H."/>
            <person name="Krawcyk A.O."/>
            <person name="De Jong A."/>
            <person name="Holsappel S."/>
            <person name="Eijlander R.T."/>
            <person name="Kuipers O.P."/>
        </authorList>
    </citation>
    <scope>NUCLEOTIDE SEQUENCE [LARGE SCALE GENOMIC DNA]</scope>
    <source>
        <strain evidence="2 3">B4135</strain>
    </source>
</reference>
<proteinExistence type="predicted"/>
<protein>
    <submittedName>
        <fullName evidence="2">Uncharacterized protein</fullName>
    </submittedName>
</protein>
<dbReference type="Proteomes" id="UP000075683">
    <property type="component" value="Unassembled WGS sequence"/>
</dbReference>
<evidence type="ECO:0000313" key="3">
    <source>
        <dbReference type="Proteomes" id="UP000075683"/>
    </source>
</evidence>
<organism evidence="2 3">
    <name type="scientific">Caldibacillus debilis</name>
    <dbReference type="NCBI Taxonomy" id="301148"/>
    <lineage>
        <taxon>Bacteria</taxon>
        <taxon>Bacillati</taxon>
        <taxon>Bacillota</taxon>
        <taxon>Bacilli</taxon>
        <taxon>Bacillales</taxon>
        <taxon>Bacillaceae</taxon>
        <taxon>Caldibacillus</taxon>
    </lineage>
</organism>
<sequence length="45" mass="5285">MFQKNPSMTVSRMAQAIMEKEKFMMLNEPTNSPDKDGVRRIRQVI</sequence>
<accession>A0A150MC54</accession>
<gene>
    <name evidence="2" type="ORF">B4135_1614</name>
</gene>
<evidence type="ECO:0000256" key="1">
    <source>
        <dbReference type="SAM" id="MobiDB-lite"/>
    </source>
</evidence>
<name>A0A150MC54_9BACI</name>
<evidence type="ECO:0000313" key="2">
    <source>
        <dbReference type="EMBL" id="KYD21988.1"/>
    </source>
</evidence>
<dbReference type="EMBL" id="LQYT01000016">
    <property type="protein sequence ID" value="KYD21988.1"/>
    <property type="molecule type" value="Genomic_DNA"/>
</dbReference>
<dbReference type="RefSeq" id="WP_020153535.1">
    <property type="nucleotide sequence ID" value="NZ_LQYT01000016.1"/>
</dbReference>
<feature type="region of interest" description="Disordered" evidence="1">
    <location>
        <begin position="26"/>
        <end position="45"/>
    </location>
</feature>
<comment type="caution">
    <text evidence="2">The sequence shown here is derived from an EMBL/GenBank/DDBJ whole genome shotgun (WGS) entry which is preliminary data.</text>
</comment>
<dbReference type="AlphaFoldDB" id="A0A150MC54"/>